<evidence type="ECO:0000259" key="10">
    <source>
        <dbReference type="PROSITE" id="PS51123"/>
    </source>
</evidence>
<dbReference type="GO" id="GO:0009279">
    <property type="term" value="C:cell outer membrane"/>
    <property type="evidence" value="ECO:0007669"/>
    <property type="project" value="UniProtKB-SubCell"/>
</dbReference>
<dbReference type="Proteomes" id="UP000191418">
    <property type="component" value="Unassembled WGS sequence"/>
</dbReference>
<dbReference type="Gene3D" id="3.30.1330.60">
    <property type="entry name" value="OmpA-like domain"/>
    <property type="match status" value="1"/>
</dbReference>
<evidence type="ECO:0000256" key="2">
    <source>
        <dbReference type="ARBA" id="ARBA00022729"/>
    </source>
</evidence>
<dbReference type="SUPFAM" id="SSF103088">
    <property type="entry name" value="OmpA-like"/>
    <property type="match status" value="1"/>
</dbReference>
<dbReference type="InterPro" id="IPR050330">
    <property type="entry name" value="Bact_OuterMem_StrucFunc"/>
</dbReference>
<comment type="similarity">
    <text evidence="8">Belongs to the Pal lipoprotein family.</text>
</comment>
<dbReference type="InterPro" id="IPR006664">
    <property type="entry name" value="OMP_bac"/>
</dbReference>
<dbReference type="InterPro" id="IPR039001">
    <property type="entry name" value="Pal"/>
</dbReference>
<dbReference type="AlphaFoldDB" id="A0A1T4RQG0"/>
<dbReference type="GO" id="GO:0051301">
    <property type="term" value="P:cell division"/>
    <property type="evidence" value="ECO:0007669"/>
    <property type="project" value="UniProtKB-UniRule"/>
</dbReference>
<evidence type="ECO:0000313" key="11">
    <source>
        <dbReference type="EMBL" id="OPX54681.1"/>
    </source>
</evidence>
<keyword evidence="7 8" id="KW-0131">Cell cycle</keyword>
<keyword evidence="6 8" id="KW-0449">Lipoprotein</keyword>
<keyword evidence="4 8" id="KW-0564">Palmitate</keyword>
<dbReference type="PRINTS" id="PR01021">
    <property type="entry name" value="OMPADOMAIN"/>
</dbReference>
<dbReference type="InterPro" id="IPR014169">
    <property type="entry name" value="Pal_lipo_C"/>
</dbReference>
<dbReference type="PROSITE" id="PS51123">
    <property type="entry name" value="OMPA_2"/>
    <property type="match status" value="1"/>
</dbReference>
<feature type="signal peptide" evidence="9">
    <location>
        <begin position="1"/>
        <end position="20"/>
    </location>
</feature>
<keyword evidence="12" id="KW-1185">Reference proteome</keyword>
<keyword evidence="3 8" id="KW-0472">Membrane</keyword>
<feature type="domain" description="OmpA-like" evidence="10">
    <location>
        <begin position="85"/>
        <end position="198"/>
    </location>
</feature>
<keyword evidence="5 8" id="KW-0998">Cell outer membrane</keyword>
<dbReference type="NCBIfam" id="TIGR02802">
    <property type="entry name" value="Pal_lipo"/>
    <property type="match status" value="1"/>
</dbReference>
<dbReference type="OrthoDB" id="9809164at2"/>
<name>A0A1T4RQG0_9GAMM</name>
<dbReference type="InterPro" id="IPR006665">
    <property type="entry name" value="OmpA-like"/>
</dbReference>
<sequence length="198" mass="21195">MELKKYSKSLFFGATLAVLAGCGGNAATQEQTEGTTAANDNQQVAVAPTVTSDGATGSGTDSDSAVSGQQLGADTQAAMQDDMNQKMAAMPDVGTIYFDFDQSSIRADSREVLDLHVAYLRANPMAKVTLEGHADERGTREYNMALGLRRGNAVKSYFQVQGVSASQIEVTSYGEERPAVIGHNQSAWSKNRRVEINY</sequence>
<comment type="subcellular location">
    <subcellularLocation>
        <location evidence="8">Cell outer membrane</location>
        <topology evidence="8">Lipid-anchor</topology>
    </subcellularLocation>
</comment>
<dbReference type="PANTHER" id="PTHR30329">
    <property type="entry name" value="STATOR ELEMENT OF FLAGELLAR MOTOR COMPLEX"/>
    <property type="match status" value="1"/>
</dbReference>
<evidence type="ECO:0000256" key="7">
    <source>
        <dbReference type="ARBA" id="ARBA00023306"/>
    </source>
</evidence>
<comment type="caution">
    <text evidence="11">The sequence shown here is derived from an EMBL/GenBank/DDBJ whole genome shotgun (WGS) entry which is preliminary data.</text>
</comment>
<evidence type="ECO:0000256" key="6">
    <source>
        <dbReference type="ARBA" id="ARBA00023288"/>
    </source>
</evidence>
<gene>
    <name evidence="8" type="primary">pal</name>
    <name evidence="11" type="ORF">BTE48_12935</name>
</gene>
<evidence type="ECO:0000256" key="3">
    <source>
        <dbReference type="ARBA" id="ARBA00023136"/>
    </source>
</evidence>
<accession>A0A1T4RQG0</accession>
<dbReference type="Pfam" id="PF00691">
    <property type="entry name" value="OmpA"/>
    <property type="match status" value="1"/>
</dbReference>
<dbReference type="EMBL" id="MTSM01000020">
    <property type="protein sequence ID" value="OPX54681.1"/>
    <property type="molecule type" value="Genomic_DNA"/>
</dbReference>
<dbReference type="RefSeq" id="WP_078746061.1">
    <property type="nucleotide sequence ID" value="NZ_FUXG01000019.1"/>
</dbReference>
<evidence type="ECO:0000256" key="8">
    <source>
        <dbReference type="HAMAP-Rule" id="MF_02204"/>
    </source>
</evidence>
<keyword evidence="1 8" id="KW-0132">Cell division</keyword>
<evidence type="ECO:0000256" key="9">
    <source>
        <dbReference type="SAM" id="SignalP"/>
    </source>
</evidence>
<keyword evidence="2 8" id="KW-0732">Signal</keyword>
<comment type="function">
    <text evidence="8">Part of the Tol-Pal system, which plays a role in outer membrane invagination during cell division and is important for maintaining outer membrane integrity.</text>
</comment>
<proteinExistence type="inferred from homology"/>
<dbReference type="HAMAP" id="MF_02204">
    <property type="entry name" value="Pal"/>
    <property type="match status" value="1"/>
</dbReference>
<evidence type="ECO:0000256" key="4">
    <source>
        <dbReference type="ARBA" id="ARBA00023139"/>
    </source>
</evidence>
<evidence type="ECO:0000256" key="5">
    <source>
        <dbReference type="ARBA" id="ARBA00023237"/>
    </source>
</evidence>
<evidence type="ECO:0000256" key="1">
    <source>
        <dbReference type="ARBA" id="ARBA00022618"/>
    </source>
</evidence>
<organism evidence="11 12">
    <name type="scientific">Oceanospirillum multiglobuliferum</name>
    <dbReference type="NCBI Taxonomy" id="64969"/>
    <lineage>
        <taxon>Bacteria</taxon>
        <taxon>Pseudomonadati</taxon>
        <taxon>Pseudomonadota</taxon>
        <taxon>Gammaproteobacteria</taxon>
        <taxon>Oceanospirillales</taxon>
        <taxon>Oceanospirillaceae</taxon>
        <taxon>Oceanospirillum</taxon>
    </lineage>
</organism>
<dbReference type="PANTHER" id="PTHR30329:SF21">
    <property type="entry name" value="LIPOPROTEIN YIAD-RELATED"/>
    <property type="match status" value="1"/>
</dbReference>
<evidence type="ECO:0000313" key="12">
    <source>
        <dbReference type="Proteomes" id="UP000191418"/>
    </source>
</evidence>
<feature type="chain" id="PRO_5030034832" description="Peptidoglycan-associated lipoprotein" evidence="9">
    <location>
        <begin position="21"/>
        <end position="198"/>
    </location>
</feature>
<dbReference type="InterPro" id="IPR036737">
    <property type="entry name" value="OmpA-like_sf"/>
</dbReference>
<dbReference type="STRING" id="64969.SAMN02745127_02515"/>
<protein>
    <recommendedName>
        <fullName evidence="8">Peptidoglycan-associated lipoprotein</fullName>
        <shortName evidence="8">PAL</shortName>
    </recommendedName>
</protein>
<dbReference type="PROSITE" id="PS51257">
    <property type="entry name" value="PROKAR_LIPOPROTEIN"/>
    <property type="match status" value="1"/>
</dbReference>
<dbReference type="CDD" id="cd07185">
    <property type="entry name" value="OmpA_C-like"/>
    <property type="match status" value="1"/>
</dbReference>
<comment type="subunit">
    <text evidence="8">The Tol-Pal system is composed of five core proteins: the inner membrane proteins TolA, TolQ and TolR, the periplasmic protein TolB and the outer membrane protein Pal. They form a network linking the inner and outer membranes and the peptidoglycan layer.</text>
</comment>
<reference evidence="11 12" key="1">
    <citation type="submission" date="2017-01" db="EMBL/GenBank/DDBJ databases">
        <title>Genome Sequencing of a Marine Spirillum, Oceanospirillum multiglobuliferum ATCC 33336, from Japan.</title>
        <authorList>
            <person name="Carney J.G."/>
            <person name="Trachtenberg A.M."/>
            <person name="Rheaume B.A."/>
            <person name="Linnane J.D."/>
            <person name="Pitts N.L."/>
            <person name="Mykles D.L."/>
            <person name="Maclea K.S."/>
        </authorList>
    </citation>
    <scope>NUCLEOTIDE SEQUENCE [LARGE SCALE GENOMIC DNA]</scope>
    <source>
        <strain evidence="11 12">ATCC 33336</strain>
    </source>
</reference>